<evidence type="ECO:0000313" key="1">
    <source>
        <dbReference type="EMBL" id="AIA86133.1"/>
    </source>
</evidence>
<feature type="non-terminal residue" evidence="1">
    <location>
        <position position="1"/>
    </location>
</feature>
<reference evidence="1" key="1">
    <citation type="journal article" date="2013" name="Environ. Microbiol.">
        <title>Seasonally variable intestinal metagenomes of the red palm weevil (Rhynchophorus ferrugineus).</title>
        <authorList>
            <person name="Jia S."/>
            <person name="Zhang X."/>
            <person name="Zhang G."/>
            <person name="Yin A."/>
            <person name="Zhang S."/>
            <person name="Li F."/>
            <person name="Wang L."/>
            <person name="Zhao D."/>
            <person name="Yun Q."/>
            <person name="Tala"/>
            <person name="Wang J."/>
            <person name="Sun G."/>
            <person name="Baabdullah M."/>
            <person name="Yu X."/>
            <person name="Hu S."/>
            <person name="Al-Mssallem I.S."/>
            <person name="Yu J."/>
        </authorList>
    </citation>
    <scope>NUCLEOTIDE SEQUENCE</scope>
</reference>
<dbReference type="AlphaFoldDB" id="A0A060BP78"/>
<name>A0A060BP78_9BACT</name>
<dbReference type="EMBL" id="KF118869">
    <property type="protein sequence ID" value="AIA86133.1"/>
    <property type="molecule type" value="Genomic_DNA"/>
</dbReference>
<accession>A0A060BP78</accession>
<sequence length="69" mass="7817">TFNITLNNLDKFSYIGGFSGAGSINLNELSTAYNGAFANIAEFNKKYMYCLWVSDLKRVLKELKIWPMA</sequence>
<protein>
    <submittedName>
        <fullName evidence="1">CAZy families CE6|CE1 protein</fullName>
    </submittedName>
</protein>
<organism evidence="1">
    <name type="scientific">uncultured Prevotella sp</name>
    <dbReference type="NCBI Taxonomy" id="159272"/>
    <lineage>
        <taxon>Bacteria</taxon>
        <taxon>Pseudomonadati</taxon>
        <taxon>Bacteroidota</taxon>
        <taxon>Bacteroidia</taxon>
        <taxon>Bacteroidales</taxon>
        <taxon>Prevotellaceae</taxon>
        <taxon>Prevotella</taxon>
        <taxon>environmental samples</taxon>
    </lineage>
</organism>
<proteinExistence type="predicted"/>